<dbReference type="SUPFAM" id="SSF53822">
    <property type="entry name" value="Periplasmic binding protein-like I"/>
    <property type="match status" value="1"/>
</dbReference>
<evidence type="ECO:0000259" key="4">
    <source>
        <dbReference type="PROSITE" id="PS51000"/>
    </source>
</evidence>
<protein>
    <submittedName>
        <fullName evidence="5">Substrate-binding domain-containing protein</fullName>
    </submittedName>
</protein>
<dbReference type="Gene3D" id="3.40.50.2300">
    <property type="match status" value="2"/>
</dbReference>
<dbReference type="InterPro" id="IPR018356">
    <property type="entry name" value="Tscrpt_reg_HTH_DeoR_CS"/>
</dbReference>
<dbReference type="PANTHER" id="PTHR30146">
    <property type="entry name" value="LACI-RELATED TRANSCRIPTIONAL REPRESSOR"/>
    <property type="match status" value="1"/>
</dbReference>
<proteinExistence type="predicted"/>
<gene>
    <name evidence="5" type="ORF">HGA03_02465</name>
</gene>
<dbReference type="InterPro" id="IPR036388">
    <property type="entry name" value="WH-like_DNA-bd_sf"/>
</dbReference>
<dbReference type="SMART" id="SM00420">
    <property type="entry name" value="HTH_DEOR"/>
    <property type="match status" value="1"/>
</dbReference>
<reference evidence="5 6" key="1">
    <citation type="submission" date="2020-04" db="EMBL/GenBank/DDBJ databases">
        <title>MicrobeNet Type strains.</title>
        <authorList>
            <person name="Nicholson A.C."/>
        </authorList>
    </citation>
    <scope>NUCLEOTIDE SEQUENCE [LARGE SCALE GENOMIC DNA]</scope>
    <source>
        <strain evidence="5 6">ATCC BAA-788</strain>
    </source>
</reference>
<keyword evidence="3" id="KW-0804">Transcription</keyword>
<evidence type="ECO:0000256" key="3">
    <source>
        <dbReference type="ARBA" id="ARBA00023163"/>
    </source>
</evidence>
<dbReference type="AlphaFoldDB" id="A0A7X6KSL8"/>
<dbReference type="GO" id="GO:0000976">
    <property type="term" value="F:transcription cis-regulatory region binding"/>
    <property type="evidence" value="ECO:0007669"/>
    <property type="project" value="TreeGrafter"/>
</dbReference>
<keyword evidence="6" id="KW-1185">Reference proteome</keyword>
<evidence type="ECO:0000313" key="5">
    <source>
        <dbReference type="EMBL" id="NKY21524.1"/>
    </source>
</evidence>
<dbReference type="EMBL" id="JAAXOX010000001">
    <property type="protein sequence ID" value="NKY21524.1"/>
    <property type="molecule type" value="Genomic_DNA"/>
</dbReference>
<dbReference type="Proteomes" id="UP000581206">
    <property type="component" value="Unassembled WGS sequence"/>
</dbReference>
<accession>A0A7X6KSL8</accession>
<dbReference type="PROSITE" id="PS51000">
    <property type="entry name" value="HTH_DEOR_2"/>
    <property type="match status" value="1"/>
</dbReference>
<organism evidence="5 6">
    <name type="scientific">Cellulomonas denverensis</name>
    <dbReference type="NCBI Taxonomy" id="264297"/>
    <lineage>
        <taxon>Bacteria</taxon>
        <taxon>Bacillati</taxon>
        <taxon>Actinomycetota</taxon>
        <taxon>Actinomycetes</taxon>
        <taxon>Micrococcales</taxon>
        <taxon>Cellulomonadaceae</taxon>
        <taxon>Cellulomonas</taxon>
    </lineage>
</organism>
<dbReference type="InterPro" id="IPR028082">
    <property type="entry name" value="Peripla_BP_I"/>
</dbReference>
<evidence type="ECO:0000256" key="2">
    <source>
        <dbReference type="ARBA" id="ARBA00023125"/>
    </source>
</evidence>
<sequence length="364" mass="39341">MTTPAPRSPIPAERHARLLALLERDGIIRVADLVADLGVTPVTVRRDIAQLEEEGLLRRVHGGAVAAATPAPVGEPVEEPARIGVLVPSLAYYWPGVVQTLESESRTRGMRTFLRASSYEAADERPILDRLISQDRVDGLVIAPRTDGPGTQALVRWLEESDIPTVLIEREATTTAGHGIFNSVMSDHALGTVKAVHHLAELGHRKVGIVLSRHSPTSRKMVAGWRTACAELGLTSDERFERLVSIRSTADFAPLVNDLVENVLESGTTGLLVLSDPEAFAVVQNLLERGYDVPGDLSVIAYDDVMADSLSPRLTAVRPPTGHVARVALDRLEQLMADPTTPAQRTLISPELKIRESTGPAPAH</sequence>
<dbReference type="InterPro" id="IPR046335">
    <property type="entry name" value="LacI/GalR-like_sensor"/>
</dbReference>
<dbReference type="CDD" id="cd06267">
    <property type="entry name" value="PBP1_LacI_sugar_binding-like"/>
    <property type="match status" value="1"/>
</dbReference>
<dbReference type="InterPro" id="IPR036390">
    <property type="entry name" value="WH_DNA-bd_sf"/>
</dbReference>
<dbReference type="Gene3D" id="1.10.10.10">
    <property type="entry name" value="Winged helix-like DNA-binding domain superfamily/Winged helix DNA-binding domain"/>
    <property type="match status" value="1"/>
</dbReference>
<dbReference type="RefSeq" id="WP_168628601.1">
    <property type="nucleotide sequence ID" value="NZ_BONL01000009.1"/>
</dbReference>
<keyword evidence="2" id="KW-0238">DNA-binding</keyword>
<dbReference type="GO" id="GO:0003700">
    <property type="term" value="F:DNA-binding transcription factor activity"/>
    <property type="evidence" value="ECO:0007669"/>
    <property type="project" value="InterPro"/>
</dbReference>
<evidence type="ECO:0000256" key="1">
    <source>
        <dbReference type="ARBA" id="ARBA00023015"/>
    </source>
</evidence>
<dbReference type="InterPro" id="IPR001034">
    <property type="entry name" value="DeoR_HTH"/>
</dbReference>
<dbReference type="Pfam" id="PF08220">
    <property type="entry name" value="HTH_DeoR"/>
    <property type="match status" value="1"/>
</dbReference>
<dbReference type="PROSITE" id="PS00894">
    <property type="entry name" value="HTH_DEOR_1"/>
    <property type="match status" value="1"/>
</dbReference>
<keyword evidence="1" id="KW-0805">Transcription regulation</keyword>
<name>A0A7X6KSL8_9CELL</name>
<dbReference type="Pfam" id="PF13377">
    <property type="entry name" value="Peripla_BP_3"/>
    <property type="match status" value="1"/>
</dbReference>
<dbReference type="PRINTS" id="PR00037">
    <property type="entry name" value="HTHLACR"/>
</dbReference>
<evidence type="ECO:0000313" key="6">
    <source>
        <dbReference type="Proteomes" id="UP000581206"/>
    </source>
</evidence>
<comment type="caution">
    <text evidence="5">The sequence shown here is derived from an EMBL/GenBank/DDBJ whole genome shotgun (WGS) entry which is preliminary data.</text>
</comment>
<dbReference type="PANTHER" id="PTHR30146:SF155">
    <property type="entry name" value="ALANINE RACEMASE"/>
    <property type="match status" value="1"/>
</dbReference>
<feature type="domain" description="HTH deoR-type" evidence="4">
    <location>
        <begin position="11"/>
        <end position="66"/>
    </location>
</feature>
<dbReference type="SUPFAM" id="SSF46785">
    <property type="entry name" value="Winged helix' DNA-binding domain"/>
    <property type="match status" value="1"/>
</dbReference>